<dbReference type="InterPro" id="IPR017896">
    <property type="entry name" value="4Fe4S_Fe-S-bd"/>
</dbReference>
<dbReference type="RefSeq" id="WP_320499334.1">
    <property type="nucleotide sequence ID" value="NZ_JAXCLX010000001.1"/>
</dbReference>
<evidence type="ECO:0000256" key="2">
    <source>
        <dbReference type="ARBA" id="ARBA00022485"/>
    </source>
</evidence>
<feature type="transmembrane region" description="Helical" evidence="7">
    <location>
        <begin position="340"/>
        <end position="359"/>
    </location>
</feature>
<feature type="transmembrane region" description="Helical" evidence="7">
    <location>
        <begin position="85"/>
        <end position="106"/>
    </location>
</feature>
<keyword evidence="3" id="KW-0479">Metal-binding</keyword>
<dbReference type="PROSITE" id="PS51379">
    <property type="entry name" value="4FE4S_FER_2"/>
    <property type="match status" value="1"/>
</dbReference>
<accession>A0ABU5DW77</accession>
<keyword evidence="7" id="KW-0812">Transmembrane</keyword>
<evidence type="ECO:0000259" key="8">
    <source>
        <dbReference type="PROSITE" id="PS51379"/>
    </source>
</evidence>
<evidence type="ECO:0000256" key="1">
    <source>
        <dbReference type="ARBA" id="ARBA00022448"/>
    </source>
</evidence>
<evidence type="ECO:0000256" key="5">
    <source>
        <dbReference type="ARBA" id="ARBA00023004"/>
    </source>
</evidence>
<gene>
    <name evidence="9" type="primary">ccoG</name>
    <name evidence="9" type="ORF">SMD31_03480</name>
</gene>
<keyword evidence="2" id="KW-0004">4Fe-4S</keyword>
<dbReference type="InterPro" id="IPR017900">
    <property type="entry name" value="4Fe4S_Fe_S_CS"/>
</dbReference>
<dbReference type="InterPro" id="IPR051684">
    <property type="entry name" value="Electron_Trans/Redox"/>
</dbReference>
<dbReference type="Pfam" id="PF13746">
    <property type="entry name" value="Fer4_18"/>
    <property type="match status" value="1"/>
</dbReference>
<feature type="transmembrane region" description="Helical" evidence="7">
    <location>
        <begin position="196"/>
        <end position="213"/>
    </location>
</feature>
<name>A0ABU5DW77_9PROT</name>
<feature type="transmembrane region" description="Helical" evidence="7">
    <location>
        <begin position="159"/>
        <end position="176"/>
    </location>
</feature>
<keyword evidence="7" id="KW-1133">Transmembrane helix</keyword>
<dbReference type="PANTHER" id="PTHR30176">
    <property type="entry name" value="FERREDOXIN-TYPE PROTEIN NAPH"/>
    <property type="match status" value="1"/>
</dbReference>
<dbReference type="InterPro" id="IPR014116">
    <property type="entry name" value="Cyt_c_oxidase_cbb3_FixG"/>
</dbReference>
<dbReference type="Pfam" id="PF11614">
    <property type="entry name" value="FixG_C"/>
    <property type="match status" value="1"/>
</dbReference>
<dbReference type="PANTHER" id="PTHR30176:SF3">
    <property type="entry name" value="FERREDOXIN-TYPE PROTEIN NAPH"/>
    <property type="match status" value="1"/>
</dbReference>
<evidence type="ECO:0000256" key="3">
    <source>
        <dbReference type="ARBA" id="ARBA00022723"/>
    </source>
</evidence>
<dbReference type="Pfam" id="PF12801">
    <property type="entry name" value="Fer4_5"/>
    <property type="match status" value="1"/>
</dbReference>
<evidence type="ECO:0000256" key="6">
    <source>
        <dbReference type="ARBA" id="ARBA00023014"/>
    </source>
</evidence>
<protein>
    <submittedName>
        <fullName evidence="9">Cytochrome c oxidase accessory protein CcoG</fullName>
    </submittedName>
</protein>
<keyword evidence="7" id="KW-0472">Membrane</keyword>
<evidence type="ECO:0000256" key="7">
    <source>
        <dbReference type="SAM" id="Phobius"/>
    </source>
</evidence>
<dbReference type="NCBIfam" id="TIGR02745">
    <property type="entry name" value="ccoG_rdxA_fixG"/>
    <property type="match status" value="1"/>
</dbReference>
<dbReference type="PROSITE" id="PS00198">
    <property type="entry name" value="4FE4S_FER_1"/>
    <property type="match status" value="1"/>
</dbReference>
<reference evidence="9 10" key="1">
    <citation type="journal article" date="2013" name="Antonie Van Leeuwenhoek">
        <title>Dongia rigui sp. nov., isolated from freshwater of a large wetland in Korea.</title>
        <authorList>
            <person name="Baik K.S."/>
            <person name="Hwang Y.M."/>
            <person name="Choi J.S."/>
            <person name="Kwon J."/>
            <person name="Seong C.N."/>
        </authorList>
    </citation>
    <scope>NUCLEOTIDE SEQUENCE [LARGE SCALE GENOMIC DNA]</scope>
    <source>
        <strain evidence="9 10">04SU4-P</strain>
    </source>
</reference>
<comment type="caution">
    <text evidence="9">The sequence shown here is derived from an EMBL/GenBank/DDBJ whole genome shotgun (WGS) entry which is preliminary data.</text>
</comment>
<sequence>MTVQDARQPKSPTLYAAHEKIYPQRVFGRFRLIKWIALVTLLGFYYVAPWLRWDRGPGVPDQALLLDLPGRRGYFFWIEIWPQEVYYLAGLLMLGAFGLFLATSLLGRVWCGFTCPQTVWTDLYLWVERWIEGDRNKRMKLDKEPLSARKAMLKVAKHAIWLLIALLTGGAWAMYFNDAPTLVREFVTFRATPTQYGFVALFTGTTYLLAGWAREQVCIYMCPWPRFQAAMFDERTMLVTYEEWRGEPRGKVKALAADGSKLGDCVDCNLCFNVCPTGVDIRNGQQLACIGCGLCIDACNGIMSKVGRAPDLITYDSIYNSAQRAAGQQPQHRFVRPRTILYAVVIMIIGLAMALSLSLRTRLDVSLQADRSPLFVRLSHGDIQNGYTIKILNMIRQTGDYRITVTGIDDLRLKVIGVDDNTVTVPGDAVGTFRLLLQAPAKSLHDEATHIRVMIEDQTTHETSSHDAIFRGPEK</sequence>
<dbReference type="InterPro" id="IPR032879">
    <property type="entry name" value="FixG_C"/>
</dbReference>
<evidence type="ECO:0000313" key="9">
    <source>
        <dbReference type="EMBL" id="MDY0870963.1"/>
    </source>
</evidence>
<keyword evidence="1" id="KW-0813">Transport</keyword>
<keyword evidence="10" id="KW-1185">Reference proteome</keyword>
<keyword evidence="4" id="KW-0249">Electron transport</keyword>
<feature type="transmembrane region" description="Helical" evidence="7">
    <location>
        <begin position="32"/>
        <end position="51"/>
    </location>
</feature>
<dbReference type="Proteomes" id="UP001271769">
    <property type="component" value="Unassembled WGS sequence"/>
</dbReference>
<organism evidence="9 10">
    <name type="scientific">Dongia rigui</name>
    <dbReference type="NCBI Taxonomy" id="940149"/>
    <lineage>
        <taxon>Bacteria</taxon>
        <taxon>Pseudomonadati</taxon>
        <taxon>Pseudomonadota</taxon>
        <taxon>Alphaproteobacteria</taxon>
        <taxon>Rhodospirillales</taxon>
        <taxon>Dongiaceae</taxon>
        <taxon>Dongia</taxon>
    </lineage>
</organism>
<dbReference type="SUPFAM" id="SSF54862">
    <property type="entry name" value="4Fe-4S ferredoxins"/>
    <property type="match status" value="1"/>
</dbReference>
<feature type="domain" description="4Fe-4S ferredoxin-type" evidence="8">
    <location>
        <begin position="253"/>
        <end position="285"/>
    </location>
</feature>
<proteinExistence type="predicted"/>
<evidence type="ECO:0000256" key="4">
    <source>
        <dbReference type="ARBA" id="ARBA00022982"/>
    </source>
</evidence>
<dbReference type="Gene3D" id="2.60.40.10">
    <property type="entry name" value="Immunoglobulins"/>
    <property type="match status" value="1"/>
</dbReference>
<dbReference type="InterPro" id="IPR013783">
    <property type="entry name" value="Ig-like_fold"/>
</dbReference>
<evidence type="ECO:0000313" key="10">
    <source>
        <dbReference type="Proteomes" id="UP001271769"/>
    </source>
</evidence>
<keyword evidence="5" id="KW-0408">Iron</keyword>
<keyword evidence="6" id="KW-0411">Iron-sulfur</keyword>
<dbReference type="EMBL" id="JAXCLX010000001">
    <property type="protein sequence ID" value="MDY0870963.1"/>
    <property type="molecule type" value="Genomic_DNA"/>
</dbReference>